<keyword evidence="1" id="KW-0812">Transmembrane</keyword>
<dbReference type="Proteomes" id="UP000641932">
    <property type="component" value="Unassembled WGS sequence"/>
</dbReference>
<comment type="caution">
    <text evidence="2">The sequence shown here is derived from an EMBL/GenBank/DDBJ whole genome shotgun (WGS) entry which is preliminary data.</text>
</comment>
<name>A0A917ZNL7_9ACTN</name>
<keyword evidence="1" id="KW-1133">Transmembrane helix</keyword>
<dbReference type="EMBL" id="BMMS01000008">
    <property type="protein sequence ID" value="GGO86483.1"/>
    <property type="molecule type" value="Genomic_DNA"/>
</dbReference>
<gene>
    <name evidence="2" type="ORF">GCM10012280_22700</name>
</gene>
<dbReference type="AlphaFoldDB" id="A0A917ZNL7"/>
<sequence length="70" mass="7348">MNQFQPSSFVQGPGLRPMVSTTAAATFTTAVALCVMLSLLDTVGSATDLLTIIVILVLVVAPRREGGMHM</sequence>
<protein>
    <submittedName>
        <fullName evidence="2">Uncharacterized protein</fullName>
    </submittedName>
</protein>
<evidence type="ECO:0000256" key="1">
    <source>
        <dbReference type="SAM" id="Phobius"/>
    </source>
</evidence>
<evidence type="ECO:0000313" key="2">
    <source>
        <dbReference type="EMBL" id="GGO86483.1"/>
    </source>
</evidence>
<accession>A0A917ZNL7</accession>
<reference evidence="2" key="2">
    <citation type="submission" date="2020-09" db="EMBL/GenBank/DDBJ databases">
        <authorList>
            <person name="Sun Q."/>
            <person name="Zhou Y."/>
        </authorList>
    </citation>
    <scope>NUCLEOTIDE SEQUENCE</scope>
    <source>
        <strain evidence="2">CGMCC 4.7201</strain>
    </source>
</reference>
<proteinExistence type="predicted"/>
<reference evidence="2" key="1">
    <citation type="journal article" date="2014" name="Int. J. Syst. Evol. Microbiol.">
        <title>Complete genome sequence of Corynebacterium casei LMG S-19264T (=DSM 44701T), isolated from a smear-ripened cheese.</title>
        <authorList>
            <consortium name="US DOE Joint Genome Institute (JGI-PGF)"/>
            <person name="Walter F."/>
            <person name="Albersmeier A."/>
            <person name="Kalinowski J."/>
            <person name="Ruckert C."/>
        </authorList>
    </citation>
    <scope>NUCLEOTIDE SEQUENCE</scope>
    <source>
        <strain evidence="2">CGMCC 4.7201</strain>
    </source>
</reference>
<keyword evidence="3" id="KW-1185">Reference proteome</keyword>
<keyword evidence="1" id="KW-0472">Membrane</keyword>
<evidence type="ECO:0000313" key="3">
    <source>
        <dbReference type="Proteomes" id="UP000641932"/>
    </source>
</evidence>
<feature type="transmembrane region" description="Helical" evidence="1">
    <location>
        <begin position="21"/>
        <end position="40"/>
    </location>
</feature>
<organism evidence="2 3">
    <name type="scientific">Wenjunlia tyrosinilytica</name>
    <dbReference type="NCBI Taxonomy" id="1544741"/>
    <lineage>
        <taxon>Bacteria</taxon>
        <taxon>Bacillati</taxon>
        <taxon>Actinomycetota</taxon>
        <taxon>Actinomycetes</taxon>
        <taxon>Kitasatosporales</taxon>
        <taxon>Streptomycetaceae</taxon>
        <taxon>Wenjunlia</taxon>
    </lineage>
</organism>
<dbReference type="RefSeq" id="WP_189131453.1">
    <property type="nucleotide sequence ID" value="NZ_BMMS01000008.1"/>
</dbReference>
<feature type="transmembrane region" description="Helical" evidence="1">
    <location>
        <begin position="46"/>
        <end position="62"/>
    </location>
</feature>